<dbReference type="Pfam" id="PF02954">
    <property type="entry name" value="HTH_8"/>
    <property type="match status" value="1"/>
</dbReference>
<feature type="domain" description="Sigma-54 factor interaction" evidence="6">
    <location>
        <begin position="1"/>
        <end position="148"/>
    </location>
</feature>
<gene>
    <name evidence="7" type="ORF">IOD40_18820</name>
</gene>
<dbReference type="PANTHER" id="PTHR32071">
    <property type="entry name" value="TRANSCRIPTIONAL REGULATORY PROTEIN"/>
    <property type="match status" value="1"/>
</dbReference>
<dbReference type="Gene3D" id="1.10.8.60">
    <property type="match status" value="1"/>
</dbReference>
<dbReference type="Gene3D" id="1.10.10.60">
    <property type="entry name" value="Homeodomain-like"/>
    <property type="match status" value="1"/>
</dbReference>
<reference evidence="7 8" key="1">
    <citation type="submission" date="2020-10" db="EMBL/GenBank/DDBJ databases">
        <title>Aquamicrobium zhengzhouensis sp. nov., a exopolysaccharide producing bacterium isolated from farmland soil.</title>
        <authorList>
            <person name="Wang X."/>
        </authorList>
    </citation>
    <scope>NUCLEOTIDE SEQUENCE [LARGE SCALE GENOMIC DNA]</scope>
    <source>
        <strain evidence="8">cd-1</strain>
    </source>
</reference>
<evidence type="ECO:0000256" key="3">
    <source>
        <dbReference type="ARBA" id="ARBA00023012"/>
    </source>
</evidence>
<dbReference type="InterPro" id="IPR027417">
    <property type="entry name" value="P-loop_NTPase"/>
</dbReference>
<evidence type="ECO:0000313" key="7">
    <source>
        <dbReference type="EMBL" id="MBI1622713.1"/>
    </source>
</evidence>
<evidence type="ECO:0000256" key="1">
    <source>
        <dbReference type="ARBA" id="ARBA00022741"/>
    </source>
</evidence>
<keyword evidence="2" id="KW-0067">ATP-binding</keyword>
<dbReference type="InterPro" id="IPR002078">
    <property type="entry name" value="Sigma_54_int"/>
</dbReference>
<dbReference type="PROSITE" id="PS50045">
    <property type="entry name" value="SIGMA54_INTERACT_4"/>
    <property type="match status" value="1"/>
</dbReference>
<comment type="caution">
    <text evidence="7">The sequence shown here is derived from an EMBL/GenBank/DDBJ whole genome shotgun (WGS) entry which is preliminary data.</text>
</comment>
<keyword evidence="8" id="KW-1185">Reference proteome</keyword>
<evidence type="ECO:0000256" key="4">
    <source>
        <dbReference type="ARBA" id="ARBA00023015"/>
    </source>
</evidence>
<dbReference type="SUPFAM" id="SSF46689">
    <property type="entry name" value="Homeodomain-like"/>
    <property type="match status" value="1"/>
</dbReference>
<sequence>MFSLLAQVAAAGTGTLFLDEIGELDAHLQAALLRVLEDGRYRAVGGRKEKVFQGRIVAATNADLPRLRQERQFRDDLYYRLSVLEIHIPPLRERRSEILDLATAMLHAATKETLKEHRFSERTTAALLDHDWPGKIRELRNRLQRALVFAGSAELQPEDIFPEKRLQEQERTLADARRRAEAEMIEKALAASGGRVTEAAKSLGISRTTLWKRKGRT</sequence>
<protein>
    <submittedName>
        <fullName evidence="7">Sigma 54-interacting transcriptional regulator</fullName>
    </submittedName>
</protein>
<evidence type="ECO:0000256" key="2">
    <source>
        <dbReference type="ARBA" id="ARBA00022840"/>
    </source>
</evidence>
<proteinExistence type="predicted"/>
<dbReference type="Pfam" id="PF00158">
    <property type="entry name" value="Sigma54_activat"/>
    <property type="match status" value="1"/>
</dbReference>
<dbReference type="PRINTS" id="PR01590">
    <property type="entry name" value="HTHFIS"/>
</dbReference>
<organism evidence="7 8">
    <name type="scientific">Aquamicrobium zhengzhouense</name>
    <dbReference type="NCBI Taxonomy" id="2781738"/>
    <lineage>
        <taxon>Bacteria</taxon>
        <taxon>Pseudomonadati</taxon>
        <taxon>Pseudomonadota</taxon>
        <taxon>Alphaproteobacteria</taxon>
        <taxon>Hyphomicrobiales</taxon>
        <taxon>Phyllobacteriaceae</taxon>
        <taxon>Aquamicrobium</taxon>
    </lineage>
</organism>
<dbReference type="RefSeq" id="WP_198478248.1">
    <property type="nucleotide sequence ID" value="NZ_JADGMQ010000021.1"/>
</dbReference>
<accession>A0ABS0SHC8</accession>
<dbReference type="InterPro" id="IPR009057">
    <property type="entry name" value="Homeodomain-like_sf"/>
</dbReference>
<keyword evidence="3" id="KW-0902">Two-component regulatory system</keyword>
<keyword evidence="1" id="KW-0547">Nucleotide-binding</keyword>
<dbReference type="Gene3D" id="3.40.50.300">
    <property type="entry name" value="P-loop containing nucleotide triphosphate hydrolases"/>
    <property type="match status" value="1"/>
</dbReference>
<name>A0ABS0SHC8_9HYPH</name>
<dbReference type="InterPro" id="IPR002197">
    <property type="entry name" value="HTH_Fis"/>
</dbReference>
<dbReference type="Pfam" id="PF25601">
    <property type="entry name" value="AAA_lid_14"/>
    <property type="match status" value="1"/>
</dbReference>
<keyword evidence="5" id="KW-0804">Transcription</keyword>
<dbReference type="SUPFAM" id="SSF52540">
    <property type="entry name" value="P-loop containing nucleoside triphosphate hydrolases"/>
    <property type="match status" value="1"/>
</dbReference>
<dbReference type="InterPro" id="IPR058031">
    <property type="entry name" value="AAA_lid_NorR"/>
</dbReference>
<evidence type="ECO:0000259" key="6">
    <source>
        <dbReference type="PROSITE" id="PS50045"/>
    </source>
</evidence>
<keyword evidence="4" id="KW-0805">Transcription regulation</keyword>
<evidence type="ECO:0000256" key="5">
    <source>
        <dbReference type="ARBA" id="ARBA00023163"/>
    </source>
</evidence>
<evidence type="ECO:0000313" key="8">
    <source>
        <dbReference type="Proteomes" id="UP000601789"/>
    </source>
</evidence>
<dbReference type="CDD" id="cd00009">
    <property type="entry name" value="AAA"/>
    <property type="match status" value="1"/>
</dbReference>
<dbReference type="EMBL" id="JADGMQ010000021">
    <property type="protein sequence ID" value="MBI1622713.1"/>
    <property type="molecule type" value="Genomic_DNA"/>
</dbReference>
<dbReference type="Proteomes" id="UP000601789">
    <property type="component" value="Unassembled WGS sequence"/>
</dbReference>